<evidence type="ECO:0000313" key="8">
    <source>
        <dbReference type="EMBL" id="HAD3314396.1"/>
    </source>
</evidence>
<gene>
    <name evidence="11" type="ORF">AU613_20435</name>
    <name evidence="5" type="ORF">G0K70_18205</name>
    <name evidence="4" type="ORF">G0K78_21440</name>
    <name evidence="6" type="ORF">G0L07_11675</name>
    <name evidence="7" type="ORF">G0L24_19915</name>
    <name evidence="8" type="ORF">G1O83_23610</name>
    <name evidence="10" type="ORF">G9C49_004246</name>
    <name evidence="9" type="ORF">GTH89_21385</name>
</gene>
<dbReference type="EMBL" id="DAANHM010000037">
    <property type="protein sequence ID" value="HAC9896300.1"/>
    <property type="molecule type" value="Genomic_DNA"/>
</dbReference>
<dbReference type="EMBL" id="KP899805">
    <property type="protein sequence ID" value="AKJ20099.1"/>
    <property type="molecule type" value="Genomic_DNA"/>
</dbReference>
<evidence type="ECO:0000313" key="1">
    <source>
        <dbReference type="EMBL" id="AKJ19900.1"/>
    </source>
</evidence>
<evidence type="ECO:0000313" key="11">
    <source>
        <dbReference type="EMBL" id="MIT51218.1"/>
    </source>
</evidence>
<geneLocation type="plasmid" evidence="3">
    <name>pB71</name>
</geneLocation>
<evidence type="ECO:0000313" key="3">
    <source>
        <dbReference type="EMBL" id="AKJ20278.1"/>
    </source>
</evidence>
<dbReference type="RefSeq" id="WP_000481479.1">
    <property type="nucleotide sequence ID" value="NZ_CBDFRU010000021.1"/>
</dbReference>
<geneLocation type="plasmid" evidence="2">
    <name>p109/9</name>
</geneLocation>
<dbReference type="EMBL" id="DAATUV010000037">
    <property type="protein sequence ID" value="HAF0198244.1"/>
    <property type="molecule type" value="Genomic_DNA"/>
</dbReference>
<evidence type="ECO:0000313" key="9">
    <source>
        <dbReference type="EMBL" id="HAF0198244.1"/>
    </source>
</evidence>
<evidence type="ECO:0000313" key="6">
    <source>
        <dbReference type="EMBL" id="HAC9822423.1"/>
    </source>
</evidence>
<dbReference type="EMBL" id="DAATVE010000034">
    <property type="protein sequence ID" value="HAF0254228.1"/>
    <property type="molecule type" value="Genomic_DNA"/>
</dbReference>
<name>A0A0G3B2H3_SALTM</name>
<reference evidence="4" key="2">
    <citation type="journal article" date="2018" name="Genome Biol.">
        <title>SKESA: strategic k-mer extension for scrupulous assemblies.</title>
        <authorList>
            <person name="Souvorov A."/>
            <person name="Agarwala R."/>
            <person name="Lipman D.J."/>
        </authorList>
    </citation>
    <scope>NUCLEOTIDE SEQUENCE</scope>
    <source>
        <strain evidence="10">2011-60-876-1</strain>
        <strain evidence="9">373DRC</strain>
        <strain evidence="6">D14916</strain>
        <strain evidence="7">I32</strain>
        <strain evidence="4">S05012-15</strain>
        <strain evidence="5">S05117-15</strain>
        <strain evidence="8">Typhimurium</strain>
    </source>
</reference>
<accession>A0A0G3B2H3</accession>
<dbReference type="AlphaFoldDB" id="A0A0G3B2H3"/>
<evidence type="ECO:0000313" key="2">
    <source>
        <dbReference type="EMBL" id="AKJ20099.1"/>
    </source>
</evidence>
<sequence length="311" mass="35469">MFNESDDKNFVSAMLKCQLGLNISQEDITIYDKENHFEQLSFKANVALDDLLFYLDLYISELIKHNAPYSETEVLRTKIKYFLKVYEKSGFQNIRIRGYHNAHSTIDIVDIASLILAGSVPESEHDSIDPVLRKEIYQNRMSVEGKVLIARFALKQFFHSDFGDFILEFEKSISKCLNTSLQIIKSVKNSFNRLGQYQYQRRVKDDLTLHLDLNTDEYPACMPDLYIGFKESEGTTGVYRDDEKIIRLYTGVSSGKDVPVMMTVRFTGCDGSVLSESSHGTFCSVGPTGRVQVCDRVALVQEAVEELRDVV</sequence>
<dbReference type="EMBL" id="KP899806">
    <property type="protein sequence ID" value="AKJ20278.1"/>
    <property type="molecule type" value="Genomic_DNA"/>
</dbReference>
<evidence type="ECO:0000313" key="10">
    <source>
        <dbReference type="EMBL" id="HAF0254228.1"/>
    </source>
</evidence>
<proteinExistence type="predicted"/>
<dbReference type="Proteomes" id="UP000885258">
    <property type="component" value="Unassembled WGS sequence"/>
</dbReference>
<accession>A0A6C8YVI6</accession>
<dbReference type="EMBL" id="DAANFW010000018">
    <property type="protein sequence ID" value="HAC9692566.1"/>
    <property type="molecule type" value="Genomic_DNA"/>
</dbReference>
<dbReference type="EMBL" id="RSUA01000049">
    <property type="protein sequence ID" value="MIT51218.1"/>
    <property type="molecule type" value="Genomic_DNA"/>
</dbReference>
<dbReference type="EMBL" id="KP899804">
    <property type="protein sequence ID" value="AKJ19900.1"/>
    <property type="molecule type" value="Genomic_DNA"/>
</dbReference>
<geneLocation type="plasmid" evidence="1">
    <name>pF8475</name>
</geneLocation>
<dbReference type="EMBL" id="DAANGX010000034">
    <property type="protein sequence ID" value="HAC9822423.1"/>
    <property type="molecule type" value="Genomic_DNA"/>
</dbReference>
<reference evidence="3" key="1">
    <citation type="submission" date="2015-03" db="EMBL/GenBank/DDBJ databases">
        <title>Complete genome sequences of four Salmonella Typhimurium IncHI1 plasmids and their characteristics.</title>
        <authorList>
            <person name="Kubasova T."/>
            <person name="Matiasovicova J."/>
            <person name="Cejkova D."/>
            <person name="Sekelova Z."/>
            <person name="Polansky O."/>
            <person name="Medvecky M."/>
            <person name="Rychlik I."/>
            <person name="Juricova H."/>
        </authorList>
    </citation>
    <scope>NUCLEOTIDE SEQUENCE</scope>
    <source>
        <strain evidence="2">109/9</strain>
        <strain evidence="3">B71</strain>
        <strain evidence="1">F8475</strain>
        <plasmid evidence="2">p109/9</plasmid>
        <plasmid evidence="3">pB71</plasmid>
        <plasmid evidence="1">pF8475</plasmid>
    </source>
</reference>
<dbReference type="EMBL" id="DAANFV010000021">
    <property type="protein sequence ID" value="HAC9688130.1"/>
    <property type="molecule type" value="Genomic_DNA"/>
</dbReference>
<reference evidence="11" key="3">
    <citation type="submission" date="2018-08" db="EMBL/GenBank/DDBJ databases">
        <authorList>
            <person name="Ashton P.M."/>
            <person name="Dallman T."/>
            <person name="Nair S."/>
            <person name="De Pinna E."/>
            <person name="Peters T."/>
            <person name="Grant K."/>
        </authorList>
    </citation>
    <scope>NUCLEOTIDE SEQUENCE [LARGE SCALE GENOMIC DNA]</scope>
    <source>
        <strain evidence="11">29290</strain>
    </source>
</reference>
<organism evidence="3">
    <name type="scientific">Salmonella typhimurium</name>
    <dbReference type="NCBI Taxonomy" id="90371"/>
    <lineage>
        <taxon>Bacteria</taxon>
        <taxon>Pseudomonadati</taxon>
        <taxon>Pseudomonadota</taxon>
        <taxon>Gammaproteobacteria</taxon>
        <taxon>Enterobacterales</taxon>
        <taxon>Enterobacteriaceae</taxon>
        <taxon>Salmonella</taxon>
    </lineage>
</organism>
<protein>
    <submittedName>
        <fullName evidence="3">Uncharacterized protein</fullName>
    </submittedName>
</protein>
<reference evidence="6" key="4">
    <citation type="submission" date="2019-08" db="EMBL/GenBank/DDBJ databases">
        <authorList>
            <consortium name="NCBI Pathogen Detection Project"/>
        </authorList>
    </citation>
    <scope>NUCLEOTIDE SEQUENCE</scope>
    <source>
        <strain evidence="10">2011-60-876-1</strain>
        <strain evidence="9">373DRC</strain>
        <strain evidence="6">D14916</strain>
        <strain evidence="7">I32</strain>
        <strain evidence="4">S05012-15</strain>
        <strain evidence="5">S05117-15</strain>
        <strain evidence="8">Typhimurium</strain>
    </source>
</reference>
<dbReference type="EMBL" id="DAAOJG010000030">
    <property type="protein sequence ID" value="HAD3314396.1"/>
    <property type="molecule type" value="Genomic_DNA"/>
</dbReference>
<evidence type="ECO:0000313" key="7">
    <source>
        <dbReference type="EMBL" id="HAC9896300.1"/>
    </source>
</evidence>
<evidence type="ECO:0000313" key="4">
    <source>
        <dbReference type="EMBL" id="HAC9688130.1"/>
    </source>
</evidence>
<evidence type="ECO:0000313" key="5">
    <source>
        <dbReference type="EMBL" id="HAC9692566.1"/>
    </source>
</evidence>
<keyword evidence="3" id="KW-0614">Plasmid</keyword>